<keyword evidence="1" id="KW-0812">Transmembrane</keyword>
<reference evidence="2" key="2">
    <citation type="journal article" date="2015" name="Fish Shellfish Immunol.">
        <title>Early steps in the European eel (Anguilla anguilla)-Vibrio vulnificus interaction in the gills: Role of the RtxA13 toxin.</title>
        <authorList>
            <person name="Callol A."/>
            <person name="Pajuelo D."/>
            <person name="Ebbesson L."/>
            <person name="Teles M."/>
            <person name="MacKenzie S."/>
            <person name="Amaro C."/>
        </authorList>
    </citation>
    <scope>NUCLEOTIDE SEQUENCE</scope>
</reference>
<proteinExistence type="predicted"/>
<dbReference type="AlphaFoldDB" id="A0A0E9R9I5"/>
<protein>
    <submittedName>
        <fullName evidence="2">Uncharacterized protein</fullName>
    </submittedName>
</protein>
<dbReference type="EMBL" id="GBXM01083130">
    <property type="protein sequence ID" value="JAH25447.1"/>
    <property type="molecule type" value="Transcribed_RNA"/>
</dbReference>
<name>A0A0E9R9I5_ANGAN</name>
<reference evidence="2" key="1">
    <citation type="submission" date="2014-11" db="EMBL/GenBank/DDBJ databases">
        <authorList>
            <person name="Amaro Gonzalez C."/>
        </authorList>
    </citation>
    <scope>NUCLEOTIDE SEQUENCE</scope>
</reference>
<sequence length="35" mass="4172">MIQFDIFVIFLLVSFHSVVIRRFTAYKPDLQQPDS</sequence>
<feature type="transmembrane region" description="Helical" evidence="1">
    <location>
        <begin position="6"/>
        <end position="24"/>
    </location>
</feature>
<keyword evidence="1" id="KW-1133">Transmembrane helix</keyword>
<accession>A0A0E9R9I5</accession>
<organism evidence="2">
    <name type="scientific">Anguilla anguilla</name>
    <name type="common">European freshwater eel</name>
    <name type="synonym">Muraena anguilla</name>
    <dbReference type="NCBI Taxonomy" id="7936"/>
    <lineage>
        <taxon>Eukaryota</taxon>
        <taxon>Metazoa</taxon>
        <taxon>Chordata</taxon>
        <taxon>Craniata</taxon>
        <taxon>Vertebrata</taxon>
        <taxon>Euteleostomi</taxon>
        <taxon>Actinopterygii</taxon>
        <taxon>Neopterygii</taxon>
        <taxon>Teleostei</taxon>
        <taxon>Anguilliformes</taxon>
        <taxon>Anguillidae</taxon>
        <taxon>Anguilla</taxon>
    </lineage>
</organism>
<evidence type="ECO:0000313" key="2">
    <source>
        <dbReference type="EMBL" id="JAH25447.1"/>
    </source>
</evidence>
<evidence type="ECO:0000256" key="1">
    <source>
        <dbReference type="SAM" id="Phobius"/>
    </source>
</evidence>
<keyword evidence="1" id="KW-0472">Membrane</keyword>